<sequence>MSAQKLPRLPLPHLHKTMAKYLDSIQPVLLQDELDGGAPFSAAFEERQKLVQSFLSGPGKVAQARLRALDDVSPHNWLDDNFWLKKTYLEWRAPLLINSNWWLTFVNDAEVPEEVIRDQGQGFTPWQIRRAACLVRGILDFKHRMESQELYPDTTRMSGIWLRHCTSAIFNVCRVPQRNCDYLSVTASSHWASTIVIMAHDFFYALQVADLKTGAPLGVDDIEWGIRKIVEDVLKRREQGETAVRVGVLSSDERNTWAENYVHLRSLSSRNARSLDAIRESLFVLSLDHWSAPSVPLEENDSQSFPLTFPTDRAVPLVPSTPHGPVSPNPVPYDLRQHQQRTRAPPGLQNRFFDKPLQLIVERTTRAGACGEHATVDALVPSVVCEWAVAKASGVTLSGGMAATPLAGMETAELRVRGHKEVDFASCAFWERLDFVASSHIETAIADATCRAEVLVADSDHDVLYFTTFGGDEIQRVSGYPPDAFVQLAMQLAYYRIHGRTTPVYETALTRSFHHGRTETIRGLTRESFAFVLACGPGKGQTWGGYPPPAWPSSLRVLLISALRAHALLTRAAIAGRGIDRHLLGLRTVLGTEWNWLDGRRETTEHMPFSGRSETSRACNSQQTIWGPEQPVALFEDPVFWKSQTWRLSTSGLSEGWYFRGTGFGAPFPDGYGVNYLIGPSSIKFCIDSKHSCSSTSTHMLMGHLHDALTDMWGICMSKCGEGDKRGNNADCSGDGMPVRKPSQNVAATGSHCVQATTEHVQTRPHARL</sequence>
<reference evidence="7" key="2">
    <citation type="submission" date="2015-01" db="EMBL/GenBank/DDBJ databases">
        <title>Evolutionary Origins and Diversification of the Mycorrhizal Mutualists.</title>
        <authorList>
            <consortium name="DOE Joint Genome Institute"/>
            <consortium name="Mycorrhizal Genomics Consortium"/>
            <person name="Kohler A."/>
            <person name="Kuo A."/>
            <person name="Nagy L.G."/>
            <person name="Floudas D."/>
            <person name="Copeland A."/>
            <person name="Barry K.W."/>
            <person name="Cichocki N."/>
            <person name="Veneault-Fourrey C."/>
            <person name="LaButti K."/>
            <person name="Lindquist E.A."/>
            <person name="Lipzen A."/>
            <person name="Lundell T."/>
            <person name="Morin E."/>
            <person name="Murat C."/>
            <person name="Riley R."/>
            <person name="Ohm R."/>
            <person name="Sun H."/>
            <person name="Tunlid A."/>
            <person name="Henrissat B."/>
            <person name="Grigoriev I.V."/>
            <person name="Hibbett D.S."/>
            <person name="Martin F."/>
        </authorList>
    </citation>
    <scope>NUCLEOTIDE SEQUENCE [LARGE SCALE GENOMIC DNA]</scope>
    <source>
        <strain evidence="7">Marx 270</strain>
    </source>
</reference>
<dbReference type="Pfam" id="PF00755">
    <property type="entry name" value="Carn_acyltransf"/>
    <property type="match status" value="1"/>
</dbReference>
<evidence type="ECO:0000313" key="7">
    <source>
        <dbReference type="Proteomes" id="UP000054217"/>
    </source>
</evidence>
<dbReference type="InterPro" id="IPR023213">
    <property type="entry name" value="CAT-like_dom_sf"/>
</dbReference>
<dbReference type="Gene3D" id="3.30.559.70">
    <property type="entry name" value="Choline/Carnitine o-acyltransferase, domain 2"/>
    <property type="match status" value="1"/>
</dbReference>
<evidence type="ECO:0000256" key="2">
    <source>
        <dbReference type="ARBA" id="ARBA00022679"/>
    </source>
</evidence>
<evidence type="ECO:0000313" key="6">
    <source>
        <dbReference type="EMBL" id="KIO08966.1"/>
    </source>
</evidence>
<comment type="similarity">
    <text evidence="1">Belongs to the carnitine/choline acetyltransferase family.</text>
</comment>
<dbReference type="AlphaFoldDB" id="A0A0C3PK20"/>
<name>A0A0C3PK20_PISTI</name>
<dbReference type="STRING" id="870435.A0A0C3PK20"/>
<dbReference type="HOGENOM" id="CLU_013513_5_0_1"/>
<evidence type="ECO:0000259" key="5">
    <source>
        <dbReference type="Pfam" id="PF00755"/>
    </source>
</evidence>
<dbReference type="InterPro" id="IPR042231">
    <property type="entry name" value="Cho/carn_acyl_trans_2"/>
</dbReference>
<dbReference type="PANTHER" id="PTHR22589:SF107">
    <property type="entry name" value="CHOLINE_CARNITINE ACYLTRANSFERASE DOMAIN-CONTAINING PROTEIN"/>
    <property type="match status" value="1"/>
</dbReference>
<proteinExistence type="inferred from homology"/>
<dbReference type="SUPFAM" id="SSF52777">
    <property type="entry name" value="CoA-dependent acyltransferases"/>
    <property type="match status" value="2"/>
</dbReference>
<organism evidence="6 7">
    <name type="scientific">Pisolithus tinctorius Marx 270</name>
    <dbReference type="NCBI Taxonomy" id="870435"/>
    <lineage>
        <taxon>Eukaryota</taxon>
        <taxon>Fungi</taxon>
        <taxon>Dikarya</taxon>
        <taxon>Basidiomycota</taxon>
        <taxon>Agaricomycotina</taxon>
        <taxon>Agaricomycetes</taxon>
        <taxon>Agaricomycetidae</taxon>
        <taxon>Boletales</taxon>
        <taxon>Sclerodermatineae</taxon>
        <taxon>Pisolithaceae</taxon>
        <taxon>Pisolithus</taxon>
    </lineage>
</organism>
<dbReference type="OrthoDB" id="240216at2759"/>
<dbReference type="Gene3D" id="3.30.559.10">
    <property type="entry name" value="Chloramphenicol acetyltransferase-like domain"/>
    <property type="match status" value="1"/>
</dbReference>
<dbReference type="GO" id="GO:0016746">
    <property type="term" value="F:acyltransferase activity"/>
    <property type="evidence" value="ECO:0007669"/>
    <property type="project" value="UniProtKB-KW"/>
</dbReference>
<reference evidence="6 7" key="1">
    <citation type="submission" date="2014-04" db="EMBL/GenBank/DDBJ databases">
        <authorList>
            <consortium name="DOE Joint Genome Institute"/>
            <person name="Kuo A."/>
            <person name="Kohler A."/>
            <person name="Costa M.D."/>
            <person name="Nagy L.G."/>
            <person name="Floudas D."/>
            <person name="Copeland A."/>
            <person name="Barry K.W."/>
            <person name="Cichocki N."/>
            <person name="Veneault-Fourrey C."/>
            <person name="LaButti K."/>
            <person name="Lindquist E.A."/>
            <person name="Lipzen A."/>
            <person name="Lundell T."/>
            <person name="Morin E."/>
            <person name="Murat C."/>
            <person name="Sun H."/>
            <person name="Tunlid A."/>
            <person name="Henrissat B."/>
            <person name="Grigoriev I.V."/>
            <person name="Hibbett D.S."/>
            <person name="Martin F."/>
            <person name="Nordberg H.P."/>
            <person name="Cantor M.N."/>
            <person name="Hua S.X."/>
        </authorList>
    </citation>
    <scope>NUCLEOTIDE SEQUENCE [LARGE SCALE GENOMIC DNA]</scope>
    <source>
        <strain evidence="6 7">Marx 270</strain>
    </source>
</reference>
<accession>A0A0C3PK20</accession>
<keyword evidence="3" id="KW-0012">Acyltransferase</keyword>
<dbReference type="InterPro" id="IPR000542">
    <property type="entry name" value="Carn_acyl_trans"/>
</dbReference>
<evidence type="ECO:0000256" key="3">
    <source>
        <dbReference type="ARBA" id="ARBA00023315"/>
    </source>
</evidence>
<evidence type="ECO:0000256" key="4">
    <source>
        <dbReference type="PIRSR" id="PIRSR600542-1"/>
    </source>
</evidence>
<protein>
    <recommendedName>
        <fullName evidence="5">Choline/carnitine acyltransferase domain-containing protein</fullName>
    </recommendedName>
</protein>
<gene>
    <name evidence="6" type="ORF">M404DRAFT_132034</name>
</gene>
<feature type="domain" description="Choline/carnitine acyltransferase" evidence="5">
    <location>
        <begin position="9"/>
        <end position="706"/>
    </location>
</feature>
<evidence type="ECO:0000256" key="1">
    <source>
        <dbReference type="ARBA" id="ARBA00005232"/>
    </source>
</evidence>
<dbReference type="InterPro" id="IPR039551">
    <property type="entry name" value="Cho/carn_acyl_trans"/>
</dbReference>
<dbReference type="Proteomes" id="UP000054217">
    <property type="component" value="Unassembled WGS sequence"/>
</dbReference>
<dbReference type="InParanoid" id="A0A0C3PK20"/>
<dbReference type="PANTHER" id="PTHR22589">
    <property type="entry name" value="CARNITINE O-ACYLTRANSFERASE"/>
    <property type="match status" value="1"/>
</dbReference>
<dbReference type="EMBL" id="KN831955">
    <property type="protein sequence ID" value="KIO08966.1"/>
    <property type="molecule type" value="Genomic_DNA"/>
</dbReference>
<keyword evidence="7" id="KW-1185">Reference proteome</keyword>
<feature type="active site" description="Proton acceptor" evidence="4">
    <location>
        <position position="373"/>
    </location>
</feature>
<keyword evidence="2" id="KW-0808">Transferase</keyword>